<proteinExistence type="predicted"/>
<dbReference type="InterPro" id="IPR036291">
    <property type="entry name" value="NAD(P)-bd_dom_sf"/>
</dbReference>
<dbReference type="RefSeq" id="WP_042684278.1">
    <property type="nucleotide sequence ID" value="NZ_DUIH01000002.1"/>
</dbReference>
<dbReference type="Gene3D" id="3.90.25.10">
    <property type="entry name" value="UDP-galactose 4-epimerase, domain 1"/>
    <property type="match status" value="1"/>
</dbReference>
<feature type="domain" description="RmlD-like substrate binding" evidence="1">
    <location>
        <begin position="1"/>
        <end position="278"/>
    </location>
</feature>
<dbReference type="PANTHER" id="PTHR10491">
    <property type="entry name" value="DTDP-4-DEHYDRORHAMNOSE REDUCTASE"/>
    <property type="match status" value="1"/>
</dbReference>
<dbReference type="Proteomes" id="UP000600363">
    <property type="component" value="Unassembled WGS sequence"/>
</dbReference>
<dbReference type="SUPFAM" id="SSF51735">
    <property type="entry name" value="NAD(P)-binding Rossmann-fold domains"/>
    <property type="match status" value="1"/>
</dbReference>
<sequence length="284" mass="31155">MRIVVIGAGGQLGSDLVEVLSSHDVVPLCHDDIEVSDRKSCEQLVHLRPEVVVNTAAYHRVDECEENPERAFAVNAIGAKNIAEVCERIGACAVFISTDYVFDGTKGEPYTEEDCPSPLNTYGISKLAGEAYTRLVSRHYVFRVASLFGVRGASGKGGNFVETIVKKARAGESLTVVDDVVMSPTYTRDAALLIREVLERGLPHGVYHATNTGMCSWFEFARTIVELVGLDVSVSPIRSESLSQRARRPPFSALESPVLRSHGLAMRHWREALRDYLAAKGHLQ</sequence>
<dbReference type="CDD" id="cd05254">
    <property type="entry name" value="dTDP_HR_like_SDR_e"/>
    <property type="match status" value="1"/>
</dbReference>
<dbReference type="EMBL" id="DUIH01000002">
    <property type="protein sequence ID" value="HIH69033.1"/>
    <property type="molecule type" value="Genomic_DNA"/>
</dbReference>
<dbReference type="GO" id="GO:0005829">
    <property type="term" value="C:cytosol"/>
    <property type="evidence" value="ECO:0007669"/>
    <property type="project" value="TreeGrafter"/>
</dbReference>
<organism evidence="2 3">
    <name type="scientific">Methermicoccus shengliensis</name>
    <dbReference type="NCBI Taxonomy" id="660064"/>
    <lineage>
        <taxon>Archaea</taxon>
        <taxon>Methanobacteriati</taxon>
        <taxon>Methanobacteriota</taxon>
        <taxon>Stenosarchaea group</taxon>
        <taxon>Methanomicrobia</taxon>
        <taxon>Methanosarcinales</taxon>
        <taxon>Methermicoccaceae</taxon>
        <taxon>Methermicoccus</taxon>
    </lineage>
</organism>
<gene>
    <name evidence="2" type="primary">rfbD</name>
    <name evidence="2" type="ORF">HA299_00170</name>
</gene>
<dbReference type="InterPro" id="IPR005913">
    <property type="entry name" value="dTDP_dehydrorham_reduct"/>
</dbReference>
<name>A0A832VWN2_9EURY</name>
<dbReference type="PANTHER" id="PTHR10491:SF4">
    <property type="entry name" value="METHIONINE ADENOSYLTRANSFERASE 2 SUBUNIT BETA"/>
    <property type="match status" value="1"/>
</dbReference>
<protein>
    <submittedName>
        <fullName evidence="2">dTDP-4-dehydrorhamnose reductase</fullName>
        <ecNumber evidence="2">1.1.1.133</ecNumber>
    </submittedName>
</protein>
<evidence type="ECO:0000259" key="1">
    <source>
        <dbReference type="Pfam" id="PF04321"/>
    </source>
</evidence>
<evidence type="ECO:0000313" key="2">
    <source>
        <dbReference type="EMBL" id="HIH69033.1"/>
    </source>
</evidence>
<comment type="caution">
    <text evidence="2">The sequence shown here is derived from an EMBL/GenBank/DDBJ whole genome shotgun (WGS) entry which is preliminary data.</text>
</comment>
<evidence type="ECO:0000313" key="3">
    <source>
        <dbReference type="Proteomes" id="UP000600363"/>
    </source>
</evidence>
<dbReference type="AlphaFoldDB" id="A0A832VWN2"/>
<dbReference type="GO" id="GO:0008831">
    <property type="term" value="F:dTDP-4-dehydrorhamnose reductase activity"/>
    <property type="evidence" value="ECO:0007669"/>
    <property type="project" value="UniProtKB-EC"/>
</dbReference>
<dbReference type="GO" id="GO:0019305">
    <property type="term" value="P:dTDP-rhamnose biosynthetic process"/>
    <property type="evidence" value="ECO:0007669"/>
    <property type="project" value="TreeGrafter"/>
</dbReference>
<dbReference type="NCBIfam" id="TIGR01214">
    <property type="entry name" value="rmlD"/>
    <property type="match status" value="1"/>
</dbReference>
<dbReference type="Gene3D" id="3.40.50.720">
    <property type="entry name" value="NAD(P)-binding Rossmann-like Domain"/>
    <property type="match status" value="1"/>
</dbReference>
<dbReference type="EC" id="1.1.1.133" evidence="2"/>
<accession>A0A832VWN2</accession>
<reference evidence="2" key="1">
    <citation type="journal article" date="2020" name="bioRxiv">
        <title>A rank-normalized archaeal taxonomy based on genome phylogeny resolves widespread incomplete and uneven classifications.</title>
        <authorList>
            <person name="Rinke C."/>
            <person name="Chuvochina M."/>
            <person name="Mussig A.J."/>
            <person name="Chaumeil P.-A."/>
            <person name="Waite D.W."/>
            <person name="Whitman W.B."/>
            <person name="Parks D.H."/>
            <person name="Hugenholtz P."/>
        </authorList>
    </citation>
    <scope>NUCLEOTIDE SEQUENCE</scope>
    <source>
        <strain evidence="2">UBA12518</strain>
    </source>
</reference>
<dbReference type="Pfam" id="PF04321">
    <property type="entry name" value="RmlD_sub_bind"/>
    <property type="match status" value="1"/>
</dbReference>
<dbReference type="InterPro" id="IPR029903">
    <property type="entry name" value="RmlD-like-bd"/>
</dbReference>
<keyword evidence="2" id="KW-0560">Oxidoreductase</keyword>